<dbReference type="GO" id="GO:0003887">
    <property type="term" value="F:DNA-directed DNA polymerase activity"/>
    <property type="evidence" value="ECO:0007669"/>
    <property type="project" value="UniProtKB-UniRule"/>
</dbReference>
<evidence type="ECO:0000256" key="4">
    <source>
        <dbReference type="ARBA" id="ARBA00022490"/>
    </source>
</evidence>
<dbReference type="PANTHER" id="PTHR11076">
    <property type="entry name" value="DNA REPAIR POLYMERASE UMUC / TRANSFERASE FAMILY MEMBER"/>
    <property type="match status" value="1"/>
</dbReference>
<comment type="cofactor">
    <cofactor evidence="16">
        <name>Mg(2+)</name>
        <dbReference type="ChEBI" id="CHEBI:18420"/>
    </cofactor>
    <text evidence="16">Binds 2 magnesium ions per subunit.</text>
</comment>
<evidence type="ECO:0000256" key="11">
    <source>
        <dbReference type="ARBA" id="ARBA00022932"/>
    </source>
</evidence>
<dbReference type="InterPro" id="IPR022880">
    <property type="entry name" value="DNApol_IV"/>
</dbReference>
<dbReference type="GO" id="GO:0009432">
    <property type="term" value="P:SOS response"/>
    <property type="evidence" value="ECO:0007669"/>
    <property type="project" value="TreeGrafter"/>
</dbReference>
<keyword evidence="8 16" id="KW-0479">Metal-binding</keyword>
<evidence type="ECO:0000256" key="1">
    <source>
        <dbReference type="ARBA" id="ARBA00004496"/>
    </source>
</evidence>
<keyword evidence="10 16" id="KW-0460">Magnesium</keyword>
<proteinExistence type="inferred from homology"/>
<feature type="domain" description="UmuC" evidence="17">
    <location>
        <begin position="23"/>
        <end position="203"/>
    </location>
</feature>
<sequence length="411" mass="43589">MSNSPRLASARHGWGKDDSHANILHVDMDCFFASVELLDHPELVGKPLIVGGHSNRGVVTSATYEARAYGVHAGMPVSRAVRLCPRAVVLPTRKGVYSQVSAEVMKILSSYTPAFQKVSVDEAYLDVSGVRKIFGSSTQIAIALRRRIKTELGIAASVGIAPSKLVAKIASSHAKPDGILLVPDTAVSAFLHDLPVGALPGVGKRVQEILLRSGVRTIGQLAQVPESDLQRKVGKAAGARLAQISLGIDASKVGESGPEKSIGTEVTFEQNVTAFPRLEEVLLAQAHECAAKLRAAKWQGQTIVVKLRGADFRTVTRSKTVPATDLGADIYKVARTLAHSVPLPTGGYRLVGLRVEGLVSAEVGIQLTIDGQDTRRAAESAMDGIAARFGASALRPASLLGDRKERNELGK</sequence>
<dbReference type="EC" id="2.7.7.7" evidence="16"/>
<comment type="subunit">
    <text evidence="16">Monomer.</text>
</comment>
<dbReference type="InterPro" id="IPR017961">
    <property type="entry name" value="DNA_pol_Y-fam_little_finger"/>
</dbReference>
<keyword evidence="12 16" id="KW-0238">DNA-binding</keyword>
<feature type="binding site" evidence="16">
    <location>
        <position position="27"/>
    </location>
    <ligand>
        <name>Mg(2+)</name>
        <dbReference type="ChEBI" id="CHEBI:18420"/>
    </ligand>
</feature>
<keyword evidence="3 16" id="KW-0515">Mutator protein</keyword>
<evidence type="ECO:0000259" key="17">
    <source>
        <dbReference type="PROSITE" id="PS50173"/>
    </source>
</evidence>
<keyword evidence="11 16" id="KW-0239">DNA-directed DNA polymerase</keyword>
<keyword evidence="7 16" id="KW-0235">DNA replication</keyword>
<keyword evidence="4 16" id="KW-0963">Cytoplasm</keyword>
<evidence type="ECO:0000256" key="12">
    <source>
        <dbReference type="ARBA" id="ARBA00023125"/>
    </source>
</evidence>
<dbReference type="CDD" id="cd03586">
    <property type="entry name" value="PolY_Pol_IV_kappa"/>
    <property type="match status" value="1"/>
</dbReference>
<evidence type="ECO:0000256" key="14">
    <source>
        <dbReference type="ARBA" id="ARBA00025589"/>
    </source>
</evidence>
<dbReference type="Gene3D" id="3.30.70.270">
    <property type="match status" value="1"/>
</dbReference>
<keyword evidence="13 16" id="KW-0234">DNA repair</keyword>
<evidence type="ECO:0000256" key="13">
    <source>
        <dbReference type="ARBA" id="ARBA00023204"/>
    </source>
</evidence>
<dbReference type="InterPro" id="IPR043502">
    <property type="entry name" value="DNA/RNA_pol_sf"/>
</dbReference>
<keyword evidence="6 16" id="KW-0548">Nucleotidyltransferase</keyword>
<name>A0AB38XLV0_9ACTO</name>
<dbReference type="GO" id="GO:0005829">
    <property type="term" value="C:cytosol"/>
    <property type="evidence" value="ECO:0007669"/>
    <property type="project" value="TreeGrafter"/>
</dbReference>
<feature type="site" description="Substrate discrimination" evidence="16">
    <location>
        <position position="32"/>
    </location>
</feature>
<comment type="function">
    <text evidence="14 16">Poorly processive, error-prone DNA polymerase involved in untargeted mutagenesis. Copies undamaged DNA at stalled replication forks, which arise in vivo from mismatched or misaligned primer ends. These misaligned primers can be extended by PolIV. Exhibits no 3'-5' exonuclease (proofreading) activity. May be involved in translesional synthesis, in conjunction with the beta clamp from PolIII.</text>
</comment>
<dbReference type="Pfam" id="PF00817">
    <property type="entry name" value="IMS"/>
    <property type="match status" value="1"/>
</dbReference>
<dbReference type="GO" id="GO:0006261">
    <property type="term" value="P:DNA-templated DNA replication"/>
    <property type="evidence" value="ECO:0007669"/>
    <property type="project" value="UniProtKB-UniRule"/>
</dbReference>
<evidence type="ECO:0000313" key="19">
    <source>
        <dbReference type="Proteomes" id="UP001211044"/>
    </source>
</evidence>
<dbReference type="Gene3D" id="3.30.1490.100">
    <property type="entry name" value="DNA polymerase, Y-family, little finger domain"/>
    <property type="match status" value="1"/>
</dbReference>
<dbReference type="HAMAP" id="MF_01113">
    <property type="entry name" value="DNApol_IV"/>
    <property type="match status" value="1"/>
</dbReference>
<dbReference type="Gene3D" id="3.40.1170.60">
    <property type="match status" value="1"/>
</dbReference>
<dbReference type="AlphaFoldDB" id="A0AB38XLV0"/>
<evidence type="ECO:0000256" key="6">
    <source>
        <dbReference type="ARBA" id="ARBA00022695"/>
    </source>
</evidence>
<dbReference type="NCBIfam" id="NF002677">
    <property type="entry name" value="PRK02406.1"/>
    <property type="match status" value="1"/>
</dbReference>
<gene>
    <name evidence="16 18" type="primary">dinB</name>
    <name evidence="18" type="ORF">PIG85_06505</name>
</gene>
<evidence type="ECO:0000256" key="10">
    <source>
        <dbReference type="ARBA" id="ARBA00022842"/>
    </source>
</evidence>
<dbReference type="Pfam" id="PF11799">
    <property type="entry name" value="IMS_C"/>
    <property type="match status" value="1"/>
</dbReference>
<dbReference type="SUPFAM" id="SSF56672">
    <property type="entry name" value="DNA/RNA polymerases"/>
    <property type="match status" value="1"/>
</dbReference>
<evidence type="ECO:0000256" key="9">
    <source>
        <dbReference type="ARBA" id="ARBA00022763"/>
    </source>
</evidence>
<evidence type="ECO:0000256" key="16">
    <source>
        <dbReference type="HAMAP-Rule" id="MF_01113"/>
    </source>
</evidence>
<evidence type="ECO:0000256" key="15">
    <source>
        <dbReference type="ARBA" id="ARBA00049244"/>
    </source>
</evidence>
<feature type="active site" evidence="16">
    <location>
        <position position="122"/>
    </location>
</feature>
<dbReference type="PROSITE" id="PS50173">
    <property type="entry name" value="UMUC"/>
    <property type="match status" value="1"/>
</dbReference>
<organism evidence="18 19">
    <name type="scientific">Winkia neuii subsp. anitrata</name>
    <dbReference type="NCBI Taxonomy" id="29318"/>
    <lineage>
        <taxon>Bacteria</taxon>
        <taxon>Bacillati</taxon>
        <taxon>Actinomycetota</taxon>
        <taxon>Actinomycetes</taxon>
        <taxon>Actinomycetales</taxon>
        <taxon>Actinomycetaceae</taxon>
        <taxon>Winkia</taxon>
    </lineage>
</organism>
<dbReference type="InterPro" id="IPR050116">
    <property type="entry name" value="DNA_polymerase-Y"/>
</dbReference>
<dbReference type="GO" id="GO:0006281">
    <property type="term" value="P:DNA repair"/>
    <property type="evidence" value="ECO:0007669"/>
    <property type="project" value="UniProtKB-UniRule"/>
</dbReference>
<dbReference type="PANTHER" id="PTHR11076:SF33">
    <property type="entry name" value="DNA POLYMERASE KAPPA"/>
    <property type="match status" value="1"/>
</dbReference>
<dbReference type="Pfam" id="PF21999">
    <property type="entry name" value="IMS_HHH_1"/>
    <property type="match status" value="1"/>
</dbReference>
<dbReference type="InterPro" id="IPR043128">
    <property type="entry name" value="Rev_trsase/Diguanyl_cyclase"/>
</dbReference>
<feature type="binding site" evidence="16">
    <location>
        <position position="121"/>
    </location>
    <ligand>
        <name>Mg(2+)</name>
        <dbReference type="ChEBI" id="CHEBI:18420"/>
    </ligand>
</feature>
<evidence type="ECO:0000256" key="2">
    <source>
        <dbReference type="ARBA" id="ARBA00010945"/>
    </source>
</evidence>
<protein>
    <recommendedName>
        <fullName evidence="16">DNA polymerase IV</fullName>
        <shortName evidence="16">Pol IV</shortName>
        <ecNumber evidence="16">2.7.7.7</ecNumber>
    </recommendedName>
</protein>
<dbReference type="GO" id="GO:0042276">
    <property type="term" value="P:error-prone translesion synthesis"/>
    <property type="evidence" value="ECO:0007669"/>
    <property type="project" value="TreeGrafter"/>
</dbReference>
<evidence type="ECO:0000313" key="18">
    <source>
        <dbReference type="EMBL" id="WCE45318.1"/>
    </source>
</evidence>
<reference evidence="18" key="1">
    <citation type="submission" date="2023-01" db="EMBL/GenBank/DDBJ databases">
        <title>Comparative Genomic Analysis of the Clinically-Derived Winkia Strain NY0527 Provides Evidence into the Taxonomic Reassignment of Winkia neuii and Characterizes Their Virulence Traits.</title>
        <authorList>
            <person name="Cai X."/>
            <person name="Peng Y."/>
            <person name="Li M."/>
            <person name="Qiu Y."/>
            <person name="Wang Y."/>
            <person name="Xu L."/>
            <person name="Hou Q."/>
        </authorList>
    </citation>
    <scope>NUCLEOTIDE SEQUENCE</scope>
    <source>
        <strain evidence="18">NY0527</strain>
    </source>
</reference>
<dbReference type="GO" id="GO:0003684">
    <property type="term" value="F:damaged DNA binding"/>
    <property type="evidence" value="ECO:0007669"/>
    <property type="project" value="InterPro"/>
</dbReference>
<dbReference type="GO" id="GO:0000287">
    <property type="term" value="F:magnesium ion binding"/>
    <property type="evidence" value="ECO:0007669"/>
    <property type="project" value="UniProtKB-UniRule"/>
</dbReference>
<dbReference type="Gene3D" id="1.10.150.20">
    <property type="entry name" value="5' to 3' exonuclease, C-terminal subdomain"/>
    <property type="match status" value="1"/>
</dbReference>
<dbReference type="Proteomes" id="UP001211044">
    <property type="component" value="Chromosome"/>
</dbReference>
<evidence type="ECO:0000256" key="8">
    <source>
        <dbReference type="ARBA" id="ARBA00022723"/>
    </source>
</evidence>
<evidence type="ECO:0000256" key="5">
    <source>
        <dbReference type="ARBA" id="ARBA00022679"/>
    </source>
</evidence>
<dbReference type="InterPro" id="IPR036775">
    <property type="entry name" value="DNA_pol_Y-fam_lit_finger_sf"/>
</dbReference>
<dbReference type="InterPro" id="IPR053848">
    <property type="entry name" value="IMS_HHH_1"/>
</dbReference>
<comment type="catalytic activity">
    <reaction evidence="15 16">
        <text>DNA(n) + a 2'-deoxyribonucleoside 5'-triphosphate = DNA(n+1) + diphosphate</text>
        <dbReference type="Rhea" id="RHEA:22508"/>
        <dbReference type="Rhea" id="RHEA-COMP:17339"/>
        <dbReference type="Rhea" id="RHEA-COMP:17340"/>
        <dbReference type="ChEBI" id="CHEBI:33019"/>
        <dbReference type="ChEBI" id="CHEBI:61560"/>
        <dbReference type="ChEBI" id="CHEBI:173112"/>
        <dbReference type="EC" id="2.7.7.7"/>
    </reaction>
</comment>
<evidence type="ECO:0000256" key="3">
    <source>
        <dbReference type="ARBA" id="ARBA00022457"/>
    </source>
</evidence>
<comment type="similarity">
    <text evidence="2 16">Belongs to the DNA polymerase type-Y family.</text>
</comment>
<dbReference type="RefSeq" id="WP_004804842.1">
    <property type="nucleotide sequence ID" value="NZ_CP116394.1"/>
</dbReference>
<dbReference type="KEGG" id="wne:PIG85_06505"/>
<dbReference type="SUPFAM" id="SSF100879">
    <property type="entry name" value="Lesion bypass DNA polymerase (Y-family), little finger domain"/>
    <property type="match status" value="1"/>
</dbReference>
<keyword evidence="9 16" id="KW-0227">DNA damage</keyword>
<evidence type="ECO:0000256" key="7">
    <source>
        <dbReference type="ARBA" id="ARBA00022705"/>
    </source>
</evidence>
<dbReference type="InterPro" id="IPR001126">
    <property type="entry name" value="UmuC"/>
</dbReference>
<dbReference type="EMBL" id="CP116394">
    <property type="protein sequence ID" value="WCE45318.1"/>
    <property type="molecule type" value="Genomic_DNA"/>
</dbReference>
<keyword evidence="5 16" id="KW-0808">Transferase</keyword>
<comment type="subcellular location">
    <subcellularLocation>
        <location evidence="1 16">Cytoplasm</location>
    </subcellularLocation>
</comment>
<accession>A0AB38XLV0</accession>